<name>A0ABW6PI72_9NOCA</name>
<sequence>MPPLTIHRHGYGFRLDGLRDDGRIGFYGAPDADPRTCPTIGSRPNPHEWQRWTPAAFCVSYIHISPDPDCVCGWRVCARVTDLAGLPSGSGLDVSLRANDDIADRPIVAEVAAWGPTLPGVSDPPGTVRTTWLRLESRIWVRRDIPRPLARKVSRRYPWATVGRFGDLDELATAVDIDGPA</sequence>
<reference evidence="1 2" key="1">
    <citation type="submission" date="2024-10" db="EMBL/GenBank/DDBJ databases">
        <title>The Natural Products Discovery Center: Release of the First 8490 Sequenced Strains for Exploring Actinobacteria Biosynthetic Diversity.</title>
        <authorList>
            <person name="Kalkreuter E."/>
            <person name="Kautsar S.A."/>
            <person name="Yang D."/>
            <person name="Bader C.D."/>
            <person name="Teijaro C.N."/>
            <person name="Fluegel L."/>
            <person name="Davis C.M."/>
            <person name="Simpson J.R."/>
            <person name="Lauterbach L."/>
            <person name="Steele A.D."/>
            <person name="Gui C."/>
            <person name="Meng S."/>
            <person name="Li G."/>
            <person name="Viehrig K."/>
            <person name="Ye F."/>
            <person name="Su P."/>
            <person name="Kiefer A.F."/>
            <person name="Nichols A."/>
            <person name="Cepeda A.J."/>
            <person name="Yan W."/>
            <person name="Fan B."/>
            <person name="Jiang Y."/>
            <person name="Adhikari A."/>
            <person name="Zheng C.-J."/>
            <person name="Schuster L."/>
            <person name="Cowan T.M."/>
            <person name="Smanski M.J."/>
            <person name="Chevrette M.G."/>
            <person name="De Carvalho L.P.S."/>
            <person name="Shen B."/>
        </authorList>
    </citation>
    <scope>NUCLEOTIDE SEQUENCE [LARGE SCALE GENOMIC DNA]</scope>
    <source>
        <strain evidence="1 2">NPDC004045</strain>
    </source>
</reference>
<accession>A0ABW6PI72</accession>
<gene>
    <name evidence="1" type="ORF">ACFYTF_04590</name>
</gene>
<dbReference type="EMBL" id="JBIAMX010000002">
    <property type="protein sequence ID" value="MFF0542094.1"/>
    <property type="molecule type" value="Genomic_DNA"/>
</dbReference>
<protein>
    <submittedName>
        <fullName evidence="1">Uncharacterized protein</fullName>
    </submittedName>
</protein>
<dbReference type="Proteomes" id="UP001601444">
    <property type="component" value="Unassembled WGS sequence"/>
</dbReference>
<proteinExistence type="predicted"/>
<organism evidence="1 2">
    <name type="scientific">Nocardia thailandica</name>
    <dbReference type="NCBI Taxonomy" id="257275"/>
    <lineage>
        <taxon>Bacteria</taxon>
        <taxon>Bacillati</taxon>
        <taxon>Actinomycetota</taxon>
        <taxon>Actinomycetes</taxon>
        <taxon>Mycobacteriales</taxon>
        <taxon>Nocardiaceae</taxon>
        <taxon>Nocardia</taxon>
    </lineage>
</organism>
<evidence type="ECO:0000313" key="2">
    <source>
        <dbReference type="Proteomes" id="UP001601444"/>
    </source>
</evidence>
<keyword evidence="2" id="KW-1185">Reference proteome</keyword>
<evidence type="ECO:0000313" key="1">
    <source>
        <dbReference type="EMBL" id="MFF0542094.1"/>
    </source>
</evidence>
<comment type="caution">
    <text evidence="1">The sequence shown here is derived from an EMBL/GenBank/DDBJ whole genome shotgun (WGS) entry which is preliminary data.</text>
</comment>
<dbReference type="RefSeq" id="WP_387699106.1">
    <property type="nucleotide sequence ID" value="NZ_JBIAMX010000002.1"/>
</dbReference>